<dbReference type="OrthoDB" id="1683831at2759"/>
<dbReference type="InterPro" id="IPR000225">
    <property type="entry name" value="Armadillo"/>
</dbReference>
<dbReference type="SUPFAM" id="SSF48371">
    <property type="entry name" value="ARM repeat"/>
    <property type="match status" value="2"/>
</dbReference>
<dbReference type="eggNOG" id="KOG0167">
    <property type="taxonomic scope" value="Eukaryota"/>
</dbReference>
<dbReference type="Gene3D" id="1.25.10.10">
    <property type="entry name" value="Leucine-rich Repeat Variant"/>
    <property type="match status" value="3"/>
</dbReference>
<accession>A2DSI3</accession>
<evidence type="ECO:0000256" key="1">
    <source>
        <dbReference type="PROSITE-ProRule" id="PRU00259"/>
    </source>
</evidence>
<feature type="repeat" description="ARM" evidence="1">
    <location>
        <begin position="695"/>
        <end position="739"/>
    </location>
</feature>
<dbReference type="PROSITE" id="PS50176">
    <property type="entry name" value="ARM_REPEAT"/>
    <property type="match status" value="1"/>
</dbReference>
<gene>
    <name evidence="2" type="ORF">TVAG_434000</name>
</gene>
<dbReference type="KEGG" id="tva:4774587"/>
<evidence type="ECO:0000313" key="3">
    <source>
        <dbReference type="Proteomes" id="UP000001542"/>
    </source>
</evidence>
<dbReference type="AlphaFoldDB" id="A2DSI3"/>
<dbReference type="VEuPathDB" id="TrichDB:TVAGG3_0375780"/>
<dbReference type="SMR" id="A2DSI3"/>
<dbReference type="InterPro" id="IPR011989">
    <property type="entry name" value="ARM-like"/>
</dbReference>
<dbReference type="PANTHER" id="PTHR46241">
    <property type="entry name" value="ARMADILLO REPEAT-CONTAINING PROTEIN 4 ARMC4"/>
    <property type="match status" value="1"/>
</dbReference>
<proteinExistence type="predicted"/>
<dbReference type="Proteomes" id="UP000001542">
    <property type="component" value="Unassembled WGS sequence"/>
</dbReference>
<dbReference type="InterPro" id="IPR016024">
    <property type="entry name" value="ARM-type_fold"/>
</dbReference>
<dbReference type="SMART" id="SM00185">
    <property type="entry name" value="ARM"/>
    <property type="match status" value="5"/>
</dbReference>
<name>A2DSI3_TRIV3</name>
<evidence type="ECO:0000313" key="2">
    <source>
        <dbReference type="EMBL" id="EAY16563.1"/>
    </source>
</evidence>
<reference evidence="2" key="2">
    <citation type="journal article" date="2007" name="Science">
        <title>Draft genome sequence of the sexually transmitted pathogen Trichomonas vaginalis.</title>
        <authorList>
            <person name="Carlton J.M."/>
            <person name="Hirt R.P."/>
            <person name="Silva J.C."/>
            <person name="Delcher A.L."/>
            <person name="Schatz M."/>
            <person name="Zhao Q."/>
            <person name="Wortman J.R."/>
            <person name="Bidwell S.L."/>
            <person name="Alsmark U.C.M."/>
            <person name="Besteiro S."/>
            <person name="Sicheritz-Ponten T."/>
            <person name="Noel C.J."/>
            <person name="Dacks J.B."/>
            <person name="Foster P.G."/>
            <person name="Simillion C."/>
            <person name="Van de Peer Y."/>
            <person name="Miranda-Saavedra D."/>
            <person name="Barton G.J."/>
            <person name="Westrop G.D."/>
            <person name="Mueller S."/>
            <person name="Dessi D."/>
            <person name="Fiori P.L."/>
            <person name="Ren Q."/>
            <person name="Paulsen I."/>
            <person name="Zhang H."/>
            <person name="Bastida-Corcuera F.D."/>
            <person name="Simoes-Barbosa A."/>
            <person name="Brown M.T."/>
            <person name="Hayes R.D."/>
            <person name="Mukherjee M."/>
            <person name="Okumura C.Y."/>
            <person name="Schneider R."/>
            <person name="Smith A.J."/>
            <person name="Vanacova S."/>
            <person name="Villalvazo M."/>
            <person name="Haas B.J."/>
            <person name="Pertea M."/>
            <person name="Feldblyum T.V."/>
            <person name="Utterback T.R."/>
            <person name="Shu C.L."/>
            <person name="Osoegawa K."/>
            <person name="de Jong P.J."/>
            <person name="Hrdy I."/>
            <person name="Horvathova L."/>
            <person name="Zubacova Z."/>
            <person name="Dolezal P."/>
            <person name="Malik S.B."/>
            <person name="Logsdon J.M. Jr."/>
            <person name="Henze K."/>
            <person name="Gupta A."/>
            <person name="Wang C.C."/>
            <person name="Dunne R.L."/>
            <person name="Upcroft J.A."/>
            <person name="Upcroft P."/>
            <person name="White O."/>
            <person name="Salzberg S.L."/>
            <person name="Tang P."/>
            <person name="Chiu C.-H."/>
            <person name="Lee Y.-S."/>
            <person name="Embley T.M."/>
            <person name="Coombs G.H."/>
            <person name="Mottram J.C."/>
            <person name="Tachezy J."/>
            <person name="Fraser-Liggett C.M."/>
            <person name="Johnson P.J."/>
        </authorList>
    </citation>
    <scope>NUCLEOTIDE SEQUENCE [LARGE SCALE GENOMIC DNA]</scope>
    <source>
        <strain evidence="2">G3</strain>
    </source>
</reference>
<dbReference type="STRING" id="5722.A2DSI3"/>
<dbReference type="EMBL" id="DS113240">
    <property type="protein sequence ID" value="EAY16563.1"/>
    <property type="molecule type" value="Genomic_DNA"/>
</dbReference>
<keyword evidence="3" id="KW-1185">Reference proteome</keyword>
<reference evidence="2" key="1">
    <citation type="submission" date="2006-10" db="EMBL/GenBank/DDBJ databases">
        <authorList>
            <person name="Amadeo P."/>
            <person name="Zhao Q."/>
            <person name="Wortman J."/>
            <person name="Fraser-Liggett C."/>
            <person name="Carlton J."/>
        </authorList>
    </citation>
    <scope>NUCLEOTIDE SEQUENCE</scope>
    <source>
        <strain evidence="2">G3</strain>
    </source>
</reference>
<dbReference type="PANTHER" id="PTHR46241:SF1">
    <property type="entry name" value="OUTER DYNEIN ARM-DOCKING COMPLEX SUBUNIT 2"/>
    <property type="match status" value="1"/>
</dbReference>
<sequence length="770" mass="85563">MDKFDNEVIELSKLAGANAQRHPLKWIRWESSYISPSGTHAPPWREAEGDYGIVIVSTHDAGIVIILCKQNGKCLKIKGYSIEKKSASEELNYEEDGPEMKSIVDVLHDISKHFDSTYDAKVKGEISDSENLAVSREIAQNSLVSLPQPVLVLRQPESPTGEEDAEENQPEDDEKIVQFNKPSSTEGEYWSLHAKLKALGNPETSDPTNNDLKELSENPVFKEASGQRAIYSTGSIPALRDILRFKQTHNYGDTRTTQQIYALRIFAMISLNALIRRHLANQDFVNLLFDLLRREEMTLMPDLLTTIANCCHNTAFRNFFIQVGGIEQLIVFIKQSDLVSDVCYTLWSVNRSAEATKAMIDSHLMIELERYTNPCNANDNQMTNITRLLCSLPKYGPKIFEPLKPYHIKFFCQGLKSTDDECVSWSAMALTCYPIDEELQKLFCSKAQDGPTNLMTMLDSKNENVILSGLNCVVTLGEIPSIRDAFIPAIHAKLQRLWKSDSPKVIQGVLKALGVLTLNNSCLEWTQKQNMIPDLLKYLSSTDPDYIVYAAKAIGTCCNQKSNLQQLMQLNGVRTLWSLMKSPYSAVQAAATRALVPFLKSPDSPTIVRTFVDGLDLLVGLLKSDDSDVQESACMAITEVARDTENLAFMTDLGLVELLSRLLSTTKDSVRTPLANAIGVAAAYGDNRHHFGQEGAVDPLVSYLQPPSNNPEVHAATAKALKALSEDAQNSKKLSNAGVVEYLLMMVSSTDRELQMAAAVAIRNIRTNRG</sequence>
<dbReference type="InParanoid" id="A2DSI3"/>
<dbReference type="VEuPathDB" id="TrichDB:TVAG_434000"/>
<protein>
    <submittedName>
        <fullName evidence="2">Armadillo/beta-catenin-like repeat family protein</fullName>
    </submittedName>
</protein>
<dbReference type="RefSeq" id="XP_001328786.1">
    <property type="nucleotide sequence ID" value="XM_001328751.1"/>
</dbReference>
<organism evidence="2 3">
    <name type="scientific">Trichomonas vaginalis (strain ATCC PRA-98 / G3)</name>
    <dbReference type="NCBI Taxonomy" id="412133"/>
    <lineage>
        <taxon>Eukaryota</taxon>
        <taxon>Metamonada</taxon>
        <taxon>Parabasalia</taxon>
        <taxon>Trichomonadida</taxon>
        <taxon>Trichomonadidae</taxon>
        <taxon>Trichomonas</taxon>
    </lineage>
</organism>